<feature type="compositionally biased region" description="Low complexity" evidence="1">
    <location>
        <begin position="137"/>
        <end position="156"/>
    </location>
</feature>
<dbReference type="RefSeq" id="WP_211331664.1">
    <property type="nucleotide sequence ID" value="NZ_RBKS01000001.1"/>
</dbReference>
<feature type="transmembrane region" description="Helical" evidence="2">
    <location>
        <begin position="24"/>
        <end position="47"/>
    </location>
</feature>
<proteinExistence type="predicted"/>
<evidence type="ECO:0000313" key="4">
    <source>
        <dbReference type="Proteomes" id="UP000280008"/>
    </source>
</evidence>
<sequence>MNTALAAAPLAFHGMGPWGYGGHAFFPFFLFVPLFWIAVIVVLAIVFGRRRRRAMAFWAQNGYSPYGGPFGRGFGGPWGGGWGHGGQWAGSGTQQAEQVLADRFARGDIDEVEYRARLEVLRAGQPSFGPQAPYGRPQGPSQQGPSQQGPQGPQGSTPSDPRA</sequence>
<dbReference type="AlphaFoldDB" id="A0A495IFF6"/>
<gene>
    <name evidence="3" type="ORF">C8E83_1023</name>
</gene>
<organism evidence="3 4">
    <name type="scientific">Frondihabitans australicus</name>
    <dbReference type="NCBI Taxonomy" id="386892"/>
    <lineage>
        <taxon>Bacteria</taxon>
        <taxon>Bacillati</taxon>
        <taxon>Actinomycetota</taxon>
        <taxon>Actinomycetes</taxon>
        <taxon>Micrococcales</taxon>
        <taxon>Microbacteriaceae</taxon>
        <taxon>Frondihabitans</taxon>
    </lineage>
</organism>
<accession>A0A495IFF6</accession>
<evidence type="ECO:0000313" key="3">
    <source>
        <dbReference type="EMBL" id="RKR73925.1"/>
    </source>
</evidence>
<evidence type="ECO:0000256" key="1">
    <source>
        <dbReference type="SAM" id="MobiDB-lite"/>
    </source>
</evidence>
<comment type="caution">
    <text evidence="3">The sequence shown here is derived from an EMBL/GenBank/DDBJ whole genome shotgun (WGS) entry which is preliminary data.</text>
</comment>
<name>A0A495IFF6_9MICO</name>
<keyword evidence="2" id="KW-0812">Transmembrane</keyword>
<feature type="region of interest" description="Disordered" evidence="1">
    <location>
        <begin position="125"/>
        <end position="163"/>
    </location>
</feature>
<keyword evidence="2" id="KW-1133">Transmembrane helix</keyword>
<reference evidence="3 4" key="1">
    <citation type="submission" date="2018-10" db="EMBL/GenBank/DDBJ databases">
        <title>Sequencing the genomes of 1000 actinobacteria strains.</title>
        <authorList>
            <person name="Klenk H.-P."/>
        </authorList>
    </citation>
    <scope>NUCLEOTIDE SEQUENCE [LARGE SCALE GENOMIC DNA]</scope>
    <source>
        <strain evidence="3 4">DSM 17894</strain>
    </source>
</reference>
<dbReference type="Proteomes" id="UP000280008">
    <property type="component" value="Unassembled WGS sequence"/>
</dbReference>
<dbReference type="EMBL" id="RBKS01000001">
    <property type="protein sequence ID" value="RKR73925.1"/>
    <property type="molecule type" value="Genomic_DNA"/>
</dbReference>
<keyword evidence="2" id="KW-0472">Membrane</keyword>
<protein>
    <submittedName>
        <fullName evidence="3">Putative membrane protein</fullName>
    </submittedName>
</protein>
<keyword evidence="4" id="KW-1185">Reference proteome</keyword>
<evidence type="ECO:0000256" key="2">
    <source>
        <dbReference type="SAM" id="Phobius"/>
    </source>
</evidence>